<reference evidence="1" key="2">
    <citation type="submission" date="2004-02" db="EMBL/GenBank/DDBJ databases">
        <authorList>
            <consortium name="Genoscope"/>
            <consortium name="Whitehead Institute Centre for Genome Research"/>
        </authorList>
    </citation>
    <scope>NUCLEOTIDE SEQUENCE</scope>
</reference>
<organism evidence="1">
    <name type="scientific">Tetraodon nigroviridis</name>
    <name type="common">Spotted green pufferfish</name>
    <name type="synonym">Chelonodon nigroviridis</name>
    <dbReference type="NCBI Taxonomy" id="99883"/>
    <lineage>
        <taxon>Eukaryota</taxon>
        <taxon>Metazoa</taxon>
        <taxon>Chordata</taxon>
        <taxon>Craniata</taxon>
        <taxon>Vertebrata</taxon>
        <taxon>Euteleostomi</taxon>
        <taxon>Actinopterygii</taxon>
        <taxon>Neopterygii</taxon>
        <taxon>Teleostei</taxon>
        <taxon>Neoteleostei</taxon>
        <taxon>Acanthomorphata</taxon>
        <taxon>Eupercaria</taxon>
        <taxon>Tetraodontiformes</taxon>
        <taxon>Tetradontoidea</taxon>
        <taxon>Tetraodontidae</taxon>
        <taxon>Tetraodon</taxon>
    </lineage>
</organism>
<dbReference type="AlphaFoldDB" id="Q4S285"/>
<name>Q4S285_TETNG</name>
<proteinExistence type="predicted"/>
<sequence length="154" mass="17281">MERVKKRSGRVMYGRSGAVIPPCDADGKRDDCFLSKPALKARFQLQSHGGAAFLRFHQALCNNFIKASVRRAVGRRPFQACFLCQDCGKTKRYLKKVAVKMENAVWGLDVSASCCCRTLHRPPSKRRQKDGARDARKADGLHCFHMLQRPGANS</sequence>
<accession>Q4S285</accession>
<comment type="caution">
    <text evidence="1">The sequence shown here is derived from an EMBL/GenBank/DDBJ whole genome shotgun (WGS) entry which is preliminary data.</text>
</comment>
<reference evidence="1" key="1">
    <citation type="journal article" date="2004" name="Nature">
        <title>Genome duplication in the teleost fish Tetraodon nigroviridis reveals the early vertebrate proto-karyotype.</title>
        <authorList>
            <person name="Jaillon O."/>
            <person name="Aury J.-M."/>
            <person name="Brunet F."/>
            <person name="Petit J.-L."/>
            <person name="Stange-Thomann N."/>
            <person name="Mauceli E."/>
            <person name="Bouneau L."/>
            <person name="Fischer C."/>
            <person name="Ozouf-Costaz C."/>
            <person name="Bernot A."/>
            <person name="Nicaud S."/>
            <person name="Jaffe D."/>
            <person name="Fisher S."/>
            <person name="Lutfalla G."/>
            <person name="Dossat C."/>
            <person name="Segurens B."/>
            <person name="Dasilva C."/>
            <person name="Salanoubat M."/>
            <person name="Levy M."/>
            <person name="Boudet N."/>
            <person name="Castellano S."/>
            <person name="Anthouard V."/>
            <person name="Jubin C."/>
            <person name="Castelli V."/>
            <person name="Katinka M."/>
            <person name="Vacherie B."/>
            <person name="Biemont C."/>
            <person name="Skalli Z."/>
            <person name="Cattolico L."/>
            <person name="Poulain J."/>
            <person name="De Berardinis V."/>
            <person name="Cruaud C."/>
            <person name="Duprat S."/>
            <person name="Brottier P."/>
            <person name="Coutanceau J.-P."/>
            <person name="Gouzy J."/>
            <person name="Parra G."/>
            <person name="Lardier G."/>
            <person name="Chapple C."/>
            <person name="McKernan K.J."/>
            <person name="McEwan P."/>
            <person name="Bosak S."/>
            <person name="Kellis M."/>
            <person name="Volff J.-N."/>
            <person name="Guigo R."/>
            <person name="Zody M.C."/>
            <person name="Mesirov J."/>
            <person name="Lindblad-Toh K."/>
            <person name="Birren B."/>
            <person name="Nusbaum C."/>
            <person name="Kahn D."/>
            <person name="Robinson-Rechavi M."/>
            <person name="Laudet V."/>
            <person name="Schachter V."/>
            <person name="Quetier F."/>
            <person name="Saurin W."/>
            <person name="Scarpelli C."/>
            <person name="Wincker P."/>
            <person name="Lander E.S."/>
            <person name="Weissenbach J."/>
            <person name="Roest Crollius H."/>
        </authorList>
    </citation>
    <scope>NUCLEOTIDE SEQUENCE [LARGE SCALE GENOMIC DNA]</scope>
</reference>
<dbReference type="EMBL" id="CAAE01014764">
    <property type="protein sequence ID" value="CAG05247.1"/>
    <property type="molecule type" value="Genomic_DNA"/>
</dbReference>
<evidence type="ECO:0000313" key="1">
    <source>
        <dbReference type="EMBL" id="CAG05247.1"/>
    </source>
</evidence>
<gene>
    <name evidence="1" type="ORF">GSTENG00025211001</name>
</gene>
<dbReference type="KEGG" id="tng:GSTEN00025211G001"/>
<protein>
    <submittedName>
        <fullName evidence="1">(spotted green pufferfish) hypothetical protein</fullName>
    </submittedName>
</protein>